<evidence type="ECO:0000313" key="1">
    <source>
        <dbReference type="EMBL" id="CDW25885.1"/>
    </source>
</evidence>
<dbReference type="EMBL" id="HACA01008524">
    <property type="protein sequence ID" value="CDW25885.1"/>
    <property type="molecule type" value="Transcribed_RNA"/>
</dbReference>
<proteinExistence type="predicted"/>
<sequence>HDLCEHVPSIWPPSAVITASPRWQKALQELMMNFLDKLFHSFTMAAFRESTFGWDVHSPKCPTHKSLTGSNPAKMMATCPWAKNQPCCICRTSGIWPMCVRLHHLGSTHSCPLGRGP</sequence>
<feature type="non-terminal residue" evidence="1">
    <location>
        <position position="1"/>
    </location>
</feature>
<name>A0A0K2TJB4_LEPSM</name>
<reference evidence="1" key="1">
    <citation type="submission" date="2014-05" db="EMBL/GenBank/DDBJ databases">
        <authorList>
            <person name="Chronopoulou M."/>
        </authorList>
    </citation>
    <scope>NUCLEOTIDE SEQUENCE</scope>
    <source>
        <tissue evidence="1">Whole organism</tissue>
    </source>
</reference>
<organism evidence="1">
    <name type="scientific">Lepeophtheirus salmonis</name>
    <name type="common">Salmon louse</name>
    <name type="synonym">Caligus salmonis</name>
    <dbReference type="NCBI Taxonomy" id="72036"/>
    <lineage>
        <taxon>Eukaryota</taxon>
        <taxon>Metazoa</taxon>
        <taxon>Ecdysozoa</taxon>
        <taxon>Arthropoda</taxon>
        <taxon>Crustacea</taxon>
        <taxon>Multicrustacea</taxon>
        <taxon>Hexanauplia</taxon>
        <taxon>Copepoda</taxon>
        <taxon>Siphonostomatoida</taxon>
        <taxon>Caligidae</taxon>
        <taxon>Lepeophtheirus</taxon>
    </lineage>
</organism>
<dbReference type="AlphaFoldDB" id="A0A0K2TJB4"/>
<protein>
    <submittedName>
        <fullName evidence="1">Uncharacterized protein</fullName>
    </submittedName>
</protein>
<accession>A0A0K2TJB4</accession>